<comment type="caution">
    <text evidence="2">The sequence shown here is derived from an EMBL/GenBank/DDBJ whole genome shotgun (WGS) entry which is preliminary data.</text>
</comment>
<evidence type="ECO:0000313" key="3">
    <source>
        <dbReference type="Proteomes" id="UP001620295"/>
    </source>
</evidence>
<keyword evidence="3" id="KW-1185">Reference proteome</keyword>
<evidence type="ECO:0000313" key="2">
    <source>
        <dbReference type="EMBL" id="MFK4263846.1"/>
    </source>
</evidence>
<proteinExistence type="predicted"/>
<feature type="region of interest" description="Disordered" evidence="1">
    <location>
        <begin position="1"/>
        <end position="21"/>
    </location>
</feature>
<sequence>MTYDHPASAPRVQPGQTRDQWRSVRADLNRRRSELTARAAEAFPAHLRVVGTPLLARPGWIPDRPVPLERVRLVWTGETPATPVDGHSPALDPIRPLRDDGTPYASYAEAVGELARPRLFENRACYRLLQVRGDDAATLTFGRGHYFDVIDICEAAAHEFAAANPAGGVRDPDPARTPFRAFIGDPTDLTRRPVMAGVSTLVLRHAPGPAPRDSTAEFILHWRDPAKVATAGGLHQVTPVGMFQPSHDAPWNEANDFGLWRAIVRELSEELLGTSEDYGSDSAPIDYDAWPFNRALGEARASGAVSVHWLGLGVDPLTFVIDMLTVLVLDAEIFDELFQDLAATNDEGHLVGVEDGTGRSMGVPFRADHIERLTTVEPMQPAGAALLRLAWLHRDALLGRV</sequence>
<dbReference type="Proteomes" id="UP001620295">
    <property type="component" value="Unassembled WGS sequence"/>
</dbReference>
<dbReference type="EMBL" id="JBJDQH010000001">
    <property type="protein sequence ID" value="MFK4263846.1"/>
    <property type="molecule type" value="Genomic_DNA"/>
</dbReference>
<organism evidence="2 3">
    <name type="scientific">Streptomyces milbemycinicus</name>
    <dbReference type="NCBI Taxonomy" id="476552"/>
    <lineage>
        <taxon>Bacteria</taxon>
        <taxon>Bacillati</taxon>
        <taxon>Actinomycetota</taxon>
        <taxon>Actinomycetes</taxon>
        <taxon>Kitasatosporales</taxon>
        <taxon>Streptomycetaceae</taxon>
        <taxon>Streptomyces</taxon>
    </lineage>
</organism>
<name>A0ABW8LHI8_9ACTN</name>
<reference evidence="2 3" key="1">
    <citation type="submission" date="2024-11" db="EMBL/GenBank/DDBJ databases">
        <title>The Natural Products Discovery Center: Release of the First 8490 Sequenced Strains for Exploring Actinobacteria Biosynthetic Diversity.</title>
        <authorList>
            <person name="Kalkreuter E."/>
            <person name="Kautsar S.A."/>
            <person name="Yang D."/>
            <person name="Bader C.D."/>
            <person name="Teijaro C.N."/>
            <person name="Fluegel L."/>
            <person name="Davis C.M."/>
            <person name="Simpson J.R."/>
            <person name="Lauterbach L."/>
            <person name="Steele A.D."/>
            <person name="Gui C."/>
            <person name="Meng S."/>
            <person name="Li G."/>
            <person name="Viehrig K."/>
            <person name="Ye F."/>
            <person name="Su P."/>
            <person name="Kiefer A.F."/>
            <person name="Nichols A."/>
            <person name="Cepeda A.J."/>
            <person name="Yan W."/>
            <person name="Fan B."/>
            <person name="Jiang Y."/>
            <person name="Adhikari A."/>
            <person name="Zheng C.-J."/>
            <person name="Schuster L."/>
            <person name="Cowan T.M."/>
            <person name="Smanski M.J."/>
            <person name="Chevrette M.G."/>
            <person name="De Carvalho L.P.S."/>
            <person name="Shen B."/>
        </authorList>
    </citation>
    <scope>NUCLEOTIDE SEQUENCE [LARGE SCALE GENOMIC DNA]</scope>
    <source>
        <strain evidence="2 3">NPDC020863</strain>
    </source>
</reference>
<dbReference type="RefSeq" id="WP_404745510.1">
    <property type="nucleotide sequence ID" value="NZ_JBJDQH010000001.1"/>
</dbReference>
<evidence type="ECO:0000256" key="1">
    <source>
        <dbReference type="SAM" id="MobiDB-lite"/>
    </source>
</evidence>
<gene>
    <name evidence="2" type="ORF">ACI2L5_02745</name>
</gene>
<accession>A0ABW8LHI8</accession>
<protein>
    <submittedName>
        <fullName evidence="2">XRE family transcriptional regulator</fullName>
    </submittedName>
</protein>